<reference evidence="1 2" key="1">
    <citation type="submission" date="2020-08" db="EMBL/GenBank/DDBJ databases">
        <title>Genomic Encyclopedia of Type Strains, Phase IV (KMG-IV): sequencing the most valuable type-strain genomes for metagenomic binning, comparative biology and taxonomic classification.</title>
        <authorList>
            <person name="Goeker M."/>
        </authorList>
    </citation>
    <scope>NUCLEOTIDE SEQUENCE [LARGE SCALE GENOMIC DNA]</scope>
    <source>
        <strain evidence="1 2">DSM 29568</strain>
    </source>
</reference>
<dbReference type="SUPFAM" id="SSF54631">
    <property type="entry name" value="CBS-domain pair"/>
    <property type="match status" value="1"/>
</dbReference>
<evidence type="ECO:0008006" key="3">
    <source>
        <dbReference type="Google" id="ProtNLM"/>
    </source>
</evidence>
<dbReference type="InterPro" id="IPR046342">
    <property type="entry name" value="CBS_dom_sf"/>
</dbReference>
<dbReference type="RefSeq" id="WP_183477114.1">
    <property type="nucleotide sequence ID" value="NZ_JACIFO010000003.1"/>
</dbReference>
<name>A0A840ENS9_9FLAO</name>
<keyword evidence="2" id="KW-1185">Reference proteome</keyword>
<dbReference type="Gene3D" id="3.10.580.10">
    <property type="entry name" value="CBS-domain"/>
    <property type="match status" value="1"/>
</dbReference>
<gene>
    <name evidence="1" type="ORF">GGR32_001035</name>
</gene>
<dbReference type="Proteomes" id="UP000553034">
    <property type="component" value="Unassembled WGS sequence"/>
</dbReference>
<sequence>MSIESYVINDVKIQDISQSIAHFQTLFNELTLSHIPIKEKNKFIGCIAENDIRCFEANKKLTDYRYAIEYFSTHPEEHWLDCYTAFAKNNANIIPVVTKNTQTYLGYIELHDILDMFYNTSFLHEPGAIIIIEKGIKDYSFSEICQIVESGQNKILGAIVNKLSNDTAQITIKLSPEGINEILQNFRRYNYKIISSHQEDAFLENLKDRSKYLDKYLNI</sequence>
<organism evidence="1 2">
    <name type="scientific">Mesonia hippocampi</name>
    <dbReference type="NCBI Taxonomy" id="1628250"/>
    <lineage>
        <taxon>Bacteria</taxon>
        <taxon>Pseudomonadati</taxon>
        <taxon>Bacteroidota</taxon>
        <taxon>Flavobacteriia</taxon>
        <taxon>Flavobacteriales</taxon>
        <taxon>Flavobacteriaceae</taxon>
        <taxon>Mesonia</taxon>
    </lineage>
</organism>
<dbReference type="AlphaFoldDB" id="A0A840ENS9"/>
<dbReference type="EMBL" id="JACIFO010000003">
    <property type="protein sequence ID" value="MBB4118755.1"/>
    <property type="molecule type" value="Genomic_DNA"/>
</dbReference>
<evidence type="ECO:0000313" key="1">
    <source>
        <dbReference type="EMBL" id="MBB4118755.1"/>
    </source>
</evidence>
<comment type="caution">
    <text evidence="1">The sequence shown here is derived from an EMBL/GenBank/DDBJ whole genome shotgun (WGS) entry which is preliminary data.</text>
</comment>
<protein>
    <recommendedName>
        <fullName evidence="3">Acetoin utilization protein acuB</fullName>
    </recommendedName>
</protein>
<accession>A0A840ENS9</accession>
<evidence type="ECO:0000313" key="2">
    <source>
        <dbReference type="Proteomes" id="UP000553034"/>
    </source>
</evidence>
<proteinExistence type="predicted"/>